<protein>
    <recommendedName>
        <fullName evidence="1">non-specific serine/threonine protein kinase</fullName>
        <ecNumber evidence="1">2.7.11.1</ecNumber>
    </recommendedName>
</protein>
<dbReference type="SUPFAM" id="SSF56112">
    <property type="entry name" value="Protein kinase-like (PK-like)"/>
    <property type="match status" value="1"/>
</dbReference>
<evidence type="ECO:0000256" key="10">
    <source>
        <dbReference type="RuleBase" id="RU000304"/>
    </source>
</evidence>
<dbReference type="GO" id="GO:0005737">
    <property type="term" value="C:cytoplasm"/>
    <property type="evidence" value="ECO:0007669"/>
    <property type="project" value="TreeGrafter"/>
</dbReference>
<dbReference type="KEGG" id="cgob:115016797"/>
<dbReference type="RefSeq" id="XP_029300691.1">
    <property type="nucleotide sequence ID" value="XM_029444831.1"/>
</dbReference>
<dbReference type="EC" id="2.7.11.1" evidence="1"/>
<evidence type="ECO:0000256" key="1">
    <source>
        <dbReference type="ARBA" id="ARBA00012513"/>
    </source>
</evidence>
<comment type="catalytic activity">
    <reaction evidence="7">
        <text>L-threonyl-[protein] + ATP = O-phospho-L-threonyl-[protein] + ADP + H(+)</text>
        <dbReference type="Rhea" id="RHEA:46608"/>
        <dbReference type="Rhea" id="RHEA-COMP:11060"/>
        <dbReference type="Rhea" id="RHEA-COMP:11605"/>
        <dbReference type="ChEBI" id="CHEBI:15378"/>
        <dbReference type="ChEBI" id="CHEBI:30013"/>
        <dbReference type="ChEBI" id="CHEBI:30616"/>
        <dbReference type="ChEBI" id="CHEBI:61977"/>
        <dbReference type="ChEBI" id="CHEBI:456216"/>
        <dbReference type="EC" id="2.7.11.1"/>
    </reaction>
</comment>
<dbReference type="SMART" id="SM00220">
    <property type="entry name" value="S_TKc"/>
    <property type="match status" value="1"/>
</dbReference>
<evidence type="ECO:0000256" key="8">
    <source>
        <dbReference type="ARBA" id="ARBA00048679"/>
    </source>
</evidence>
<evidence type="ECO:0000256" key="9">
    <source>
        <dbReference type="PROSITE-ProRule" id="PRU10141"/>
    </source>
</evidence>
<dbReference type="PANTHER" id="PTHR24346:SF35">
    <property type="entry name" value="SERINE_THREONINE-PROTEIN KINASE NIM1-LIKE"/>
    <property type="match status" value="1"/>
</dbReference>
<dbReference type="FunFam" id="3.30.200.20:FF:000003">
    <property type="entry name" value="Non-specific serine/threonine protein kinase"/>
    <property type="match status" value="1"/>
</dbReference>
<dbReference type="PROSITE" id="PS00107">
    <property type="entry name" value="PROTEIN_KINASE_ATP"/>
    <property type="match status" value="1"/>
</dbReference>
<dbReference type="OrthoDB" id="193931at2759"/>
<keyword evidence="5 13" id="KW-0418">Kinase</keyword>
<dbReference type="InParanoid" id="A0A6J2QSK4"/>
<dbReference type="GO" id="GO:0050321">
    <property type="term" value="F:tau-protein kinase activity"/>
    <property type="evidence" value="ECO:0007669"/>
    <property type="project" value="TreeGrafter"/>
</dbReference>
<evidence type="ECO:0000259" key="11">
    <source>
        <dbReference type="PROSITE" id="PS50011"/>
    </source>
</evidence>
<dbReference type="PROSITE" id="PS50011">
    <property type="entry name" value="PROTEIN_KINASE_DOM"/>
    <property type="match status" value="1"/>
</dbReference>
<keyword evidence="12" id="KW-1185">Reference proteome</keyword>
<comment type="catalytic activity">
    <reaction evidence="8">
        <text>L-seryl-[protein] + ATP = O-phospho-L-seryl-[protein] + ADP + H(+)</text>
        <dbReference type="Rhea" id="RHEA:17989"/>
        <dbReference type="Rhea" id="RHEA-COMP:9863"/>
        <dbReference type="Rhea" id="RHEA-COMP:11604"/>
        <dbReference type="ChEBI" id="CHEBI:15378"/>
        <dbReference type="ChEBI" id="CHEBI:29999"/>
        <dbReference type="ChEBI" id="CHEBI:30616"/>
        <dbReference type="ChEBI" id="CHEBI:83421"/>
        <dbReference type="ChEBI" id="CHEBI:456216"/>
        <dbReference type="EC" id="2.7.11.1"/>
    </reaction>
</comment>
<keyword evidence="6 9" id="KW-0067">ATP-binding</keyword>
<evidence type="ECO:0000256" key="4">
    <source>
        <dbReference type="ARBA" id="ARBA00022741"/>
    </source>
</evidence>
<keyword evidence="4 9" id="KW-0547">Nucleotide-binding</keyword>
<feature type="domain" description="Protein kinase" evidence="11">
    <location>
        <begin position="68"/>
        <end position="320"/>
    </location>
</feature>
<accession>A0A6J2QSK4</accession>
<proteinExistence type="inferred from homology"/>
<evidence type="ECO:0000256" key="5">
    <source>
        <dbReference type="ARBA" id="ARBA00022777"/>
    </source>
</evidence>
<evidence type="ECO:0000256" key="2">
    <source>
        <dbReference type="ARBA" id="ARBA00022527"/>
    </source>
</evidence>
<dbReference type="PROSITE" id="PS00108">
    <property type="entry name" value="PROTEIN_KINASE_ST"/>
    <property type="match status" value="1"/>
</dbReference>
<gene>
    <name evidence="13" type="primary">nim1kb</name>
</gene>
<sequence>MIGEQYQVTSTRRHHSLCSLTDNSEVGPEDEEAGVLLPPTPLQKLTTDLCKDNKTIKDLIIGRRVGFYKVRGEIGYGTFSRVKMAFHALTKDKVALKILDRTRLDSQAQRLLAKEISSMESLHHPNVVCLYEVMETPSRLFLVLEYAGGGDLHNRICTEGKLSDNTGKITFAQILSAITYMHNINIIHRDLKAENVLFTTGGCVKVADFGFSTQISNQSDSLDTFCGSPPYAAPELFRDECYLGPPVDVWAMGVLLFFMVTGTMPFRADTMGKLRRCVIEGAYTVPPWVPGPCQRLIKGILKVVPTERCAIDQMLGCDWLLSVEFPWSLVPPEPMSPLQSLLDSERGGVDVEVEKEVRSSLEELGFTTEHLHNNQPKHSRSPVTGVYRILLHRAQKRRGCDCPPVVRGMVKDPKREGLRAYRGLRHTSKLCVLS</sequence>
<dbReference type="GO" id="GO:0035556">
    <property type="term" value="P:intracellular signal transduction"/>
    <property type="evidence" value="ECO:0007669"/>
    <property type="project" value="TreeGrafter"/>
</dbReference>
<dbReference type="FunFam" id="1.10.510.10:FF:000571">
    <property type="entry name" value="Maternal embryonic leucine zipper kinase"/>
    <property type="match status" value="1"/>
</dbReference>
<dbReference type="PANTHER" id="PTHR24346">
    <property type="entry name" value="MAP/MICROTUBULE AFFINITY-REGULATING KINASE"/>
    <property type="match status" value="1"/>
</dbReference>
<dbReference type="Pfam" id="PF00069">
    <property type="entry name" value="Pkinase"/>
    <property type="match status" value="1"/>
</dbReference>
<evidence type="ECO:0000313" key="12">
    <source>
        <dbReference type="Proteomes" id="UP000504630"/>
    </source>
</evidence>
<evidence type="ECO:0000256" key="6">
    <source>
        <dbReference type="ARBA" id="ARBA00022840"/>
    </source>
</evidence>
<dbReference type="InterPro" id="IPR000719">
    <property type="entry name" value="Prot_kinase_dom"/>
</dbReference>
<organism evidence="12 13">
    <name type="scientific">Cottoperca gobio</name>
    <name type="common">Frogmouth</name>
    <name type="synonym">Aphritis gobio</name>
    <dbReference type="NCBI Taxonomy" id="56716"/>
    <lineage>
        <taxon>Eukaryota</taxon>
        <taxon>Metazoa</taxon>
        <taxon>Chordata</taxon>
        <taxon>Craniata</taxon>
        <taxon>Vertebrata</taxon>
        <taxon>Euteleostomi</taxon>
        <taxon>Actinopterygii</taxon>
        <taxon>Neopterygii</taxon>
        <taxon>Teleostei</taxon>
        <taxon>Neoteleostei</taxon>
        <taxon>Acanthomorphata</taxon>
        <taxon>Eupercaria</taxon>
        <taxon>Perciformes</taxon>
        <taxon>Notothenioidei</taxon>
        <taxon>Bovichtidae</taxon>
        <taxon>Cottoperca</taxon>
    </lineage>
</organism>
<keyword evidence="3" id="KW-0808">Transferase</keyword>
<evidence type="ECO:0000313" key="13">
    <source>
        <dbReference type="RefSeq" id="XP_029300691.1"/>
    </source>
</evidence>
<dbReference type="GO" id="GO:0005524">
    <property type="term" value="F:ATP binding"/>
    <property type="evidence" value="ECO:0007669"/>
    <property type="project" value="UniProtKB-UniRule"/>
</dbReference>
<dbReference type="Gene3D" id="1.10.510.10">
    <property type="entry name" value="Transferase(Phosphotransferase) domain 1"/>
    <property type="match status" value="1"/>
</dbReference>
<dbReference type="InterPro" id="IPR011009">
    <property type="entry name" value="Kinase-like_dom_sf"/>
</dbReference>
<dbReference type="AlphaFoldDB" id="A0A6J2QSK4"/>
<reference evidence="13" key="1">
    <citation type="submission" date="2025-08" db="UniProtKB">
        <authorList>
            <consortium name="RefSeq"/>
        </authorList>
    </citation>
    <scope>IDENTIFICATION</scope>
</reference>
<dbReference type="Proteomes" id="UP000504630">
    <property type="component" value="Chromosome 12"/>
</dbReference>
<keyword evidence="2 10" id="KW-0723">Serine/threonine-protein kinase</keyword>
<feature type="binding site" evidence="9">
    <location>
        <position position="97"/>
    </location>
    <ligand>
        <name>ATP</name>
        <dbReference type="ChEBI" id="CHEBI:30616"/>
    </ligand>
</feature>
<dbReference type="GeneID" id="115016797"/>
<comment type="similarity">
    <text evidence="10">Belongs to the protein kinase superfamily.</text>
</comment>
<dbReference type="InterPro" id="IPR008271">
    <property type="entry name" value="Ser/Thr_kinase_AS"/>
</dbReference>
<dbReference type="InterPro" id="IPR017441">
    <property type="entry name" value="Protein_kinase_ATP_BS"/>
</dbReference>
<dbReference type="GO" id="GO:0000226">
    <property type="term" value="P:microtubule cytoskeleton organization"/>
    <property type="evidence" value="ECO:0007669"/>
    <property type="project" value="TreeGrafter"/>
</dbReference>
<name>A0A6J2QSK4_COTGO</name>
<dbReference type="CTD" id="797096"/>
<evidence type="ECO:0000256" key="7">
    <source>
        <dbReference type="ARBA" id="ARBA00047899"/>
    </source>
</evidence>
<evidence type="ECO:0000256" key="3">
    <source>
        <dbReference type="ARBA" id="ARBA00022679"/>
    </source>
</evidence>